<evidence type="ECO:0000256" key="1">
    <source>
        <dbReference type="SAM" id="MobiDB-lite"/>
    </source>
</evidence>
<accession>A0A4Y7L3D7</accession>
<name>A0A4Y7L3D7_PAPSO</name>
<evidence type="ECO:0000313" key="3">
    <source>
        <dbReference type="Proteomes" id="UP000316621"/>
    </source>
</evidence>
<proteinExistence type="predicted"/>
<reference evidence="2 3" key="1">
    <citation type="journal article" date="2018" name="Science">
        <title>The opium poppy genome and morphinan production.</title>
        <authorList>
            <person name="Guo L."/>
            <person name="Winzer T."/>
            <person name="Yang X."/>
            <person name="Li Y."/>
            <person name="Ning Z."/>
            <person name="He Z."/>
            <person name="Teodor R."/>
            <person name="Lu Y."/>
            <person name="Bowser T.A."/>
            <person name="Graham I.A."/>
            <person name="Ye K."/>
        </authorList>
    </citation>
    <scope>NUCLEOTIDE SEQUENCE [LARGE SCALE GENOMIC DNA]</scope>
    <source>
        <strain evidence="3">cv. HN1</strain>
        <tissue evidence="2">Leaves</tissue>
    </source>
</reference>
<dbReference type="AlphaFoldDB" id="A0A4Y7L3D7"/>
<feature type="non-terminal residue" evidence="2">
    <location>
        <position position="1"/>
    </location>
</feature>
<sequence>GFLLHLTPPSQPLPVVVDDATPPSQPTTAQEATDTSNGYADIESSDSFVGFRPCSDSLITYFTLDPLNTTYSRMQTSAFGYEKPCQMHMEYAFDGIGISLILTFNQQLFRVDVESERCASV</sequence>
<evidence type="ECO:0000313" key="2">
    <source>
        <dbReference type="EMBL" id="RZC78705.1"/>
    </source>
</evidence>
<keyword evidence="3" id="KW-1185">Reference proteome</keyword>
<gene>
    <name evidence="2" type="ORF">C5167_002906</name>
</gene>
<feature type="compositionally biased region" description="Polar residues" evidence="1">
    <location>
        <begin position="26"/>
        <end position="38"/>
    </location>
</feature>
<feature type="region of interest" description="Disordered" evidence="1">
    <location>
        <begin position="1"/>
        <end position="41"/>
    </location>
</feature>
<organism evidence="2 3">
    <name type="scientific">Papaver somniferum</name>
    <name type="common">Opium poppy</name>
    <dbReference type="NCBI Taxonomy" id="3469"/>
    <lineage>
        <taxon>Eukaryota</taxon>
        <taxon>Viridiplantae</taxon>
        <taxon>Streptophyta</taxon>
        <taxon>Embryophyta</taxon>
        <taxon>Tracheophyta</taxon>
        <taxon>Spermatophyta</taxon>
        <taxon>Magnoliopsida</taxon>
        <taxon>Ranunculales</taxon>
        <taxon>Papaveraceae</taxon>
        <taxon>Papaveroideae</taxon>
        <taxon>Papaver</taxon>
    </lineage>
</organism>
<dbReference type="Gramene" id="RZC78705">
    <property type="protein sequence ID" value="RZC78705"/>
    <property type="gene ID" value="C5167_002906"/>
</dbReference>
<dbReference type="EMBL" id="CM010723">
    <property type="protein sequence ID" value="RZC78705.1"/>
    <property type="molecule type" value="Genomic_DNA"/>
</dbReference>
<protein>
    <submittedName>
        <fullName evidence="2">Uncharacterized protein</fullName>
    </submittedName>
</protein>
<dbReference type="Proteomes" id="UP000316621">
    <property type="component" value="Chromosome 9"/>
</dbReference>